<feature type="transmembrane region" description="Helical" evidence="7">
    <location>
        <begin position="83"/>
        <end position="105"/>
    </location>
</feature>
<feature type="transmembrane region" description="Helical" evidence="7">
    <location>
        <begin position="133"/>
        <end position="157"/>
    </location>
</feature>
<feature type="transmembrane region" description="Helical" evidence="7">
    <location>
        <begin position="266"/>
        <end position="292"/>
    </location>
</feature>
<dbReference type="PANTHER" id="PTHR33362:SF3">
    <property type="entry name" value="SIALIC ACID TRAP TRANSPORTER PERMEASE PROTEIN SIAT"/>
    <property type="match status" value="1"/>
</dbReference>
<evidence type="ECO:0000256" key="6">
    <source>
        <dbReference type="ARBA" id="ARBA00023136"/>
    </source>
</evidence>
<dbReference type="AlphaFoldDB" id="A0A151AYV5"/>
<feature type="transmembrane region" description="Helical" evidence="7">
    <location>
        <begin position="6"/>
        <end position="33"/>
    </location>
</feature>
<reference evidence="9 10" key="1">
    <citation type="submission" date="2016-02" db="EMBL/GenBank/DDBJ databases">
        <title>Genome sequence of Moorella mulderi DSM 14980.</title>
        <authorList>
            <person name="Poehlein A."/>
            <person name="Daniel R."/>
        </authorList>
    </citation>
    <scope>NUCLEOTIDE SEQUENCE [LARGE SCALE GENOMIC DNA]</scope>
    <source>
        <strain evidence="9 10">DSM 14980</strain>
    </source>
</reference>
<dbReference type="PANTHER" id="PTHR33362">
    <property type="entry name" value="SIALIC ACID TRAP TRANSPORTER PERMEASE PROTEIN SIAT-RELATED"/>
    <property type="match status" value="1"/>
</dbReference>
<dbReference type="RefSeq" id="WP_062283089.1">
    <property type="nucleotide sequence ID" value="NZ_LTBC01000003.1"/>
</dbReference>
<feature type="transmembrane region" description="Helical" evidence="7">
    <location>
        <begin position="45"/>
        <end position="63"/>
    </location>
</feature>
<evidence type="ECO:0000313" key="9">
    <source>
        <dbReference type="EMBL" id="KYH32732.1"/>
    </source>
</evidence>
<proteinExistence type="predicted"/>
<keyword evidence="3" id="KW-0997">Cell inner membrane</keyword>
<evidence type="ECO:0000256" key="4">
    <source>
        <dbReference type="ARBA" id="ARBA00022692"/>
    </source>
</evidence>
<dbReference type="InterPro" id="IPR010656">
    <property type="entry name" value="DctM"/>
</dbReference>
<protein>
    <submittedName>
        <fullName evidence="9">Sialic acid TRAP transporter permease protein SiaT</fullName>
    </submittedName>
</protein>
<feature type="transmembrane region" description="Helical" evidence="7">
    <location>
        <begin position="312"/>
        <end position="341"/>
    </location>
</feature>
<evidence type="ECO:0000256" key="3">
    <source>
        <dbReference type="ARBA" id="ARBA00022519"/>
    </source>
</evidence>
<evidence type="ECO:0000259" key="8">
    <source>
        <dbReference type="Pfam" id="PF06808"/>
    </source>
</evidence>
<feature type="transmembrane region" description="Helical" evidence="7">
    <location>
        <begin position="169"/>
        <end position="189"/>
    </location>
</feature>
<dbReference type="GO" id="GO:0022857">
    <property type="term" value="F:transmembrane transporter activity"/>
    <property type="evidence" value="ECO:0007669"/>
    <property type="project" value="TreeGrafter"/>
</dbReference>
<evidence type="ECO:0000256" key="1">
    <source>
        <dbReference type="ARBA" id="ARBA00004429"/>
    </source>
</evidence>
<keyword evidence="6 7" id="KW-0472">Membrane</keyword>
<feature type="domain" description="TRAP C4-dicarboxylate transport system permease DctM subunit" evidence="8">
    <location>
        <begin position="6"/>
        <end position="414"/>
    </location>
</feature>
<keyword evidence="4 7" id="KW-0812">Transmembrane</keyword>
<evidence type="ECO:0000256" key="7">
    <source>
        <dbReference type="SAM" id="Phobius"/>
    </source>
</evidence>
<feature type="transmembrane region" description="Helical" evidence="7">
    <location>
        <begin position="393"/>
        <end position="415"/>
    </location>
</feature>
<organism evidence="9 10">
    <name type="scientific">Moorella mulderi DSM 14980</name>
    <dbReference type="NCBI Taxonomy" id="1122241"/>
    <lineage>
        <taxon>Bacteria</taxon>
        <taxon>Bacillati</taxon>
        <taxon>Bacillota</taxon>
        <taxon>Clostridia</taxon>
        <taxon>Neomoorellales</taxon>
        <taxon>Neomoorellaceae</taxon>
        <taxon>Neomoorella</taxon>
    </lineage>
</organism>
<sequence>MLTALFISFVVLLILGVPIAFSMAISSVIALMFSSVPISITVQRMITSIDSFSLMAIPFFMLAGELMDSGGISRRMVRFAQALVGFIRGGLGMSCVVASTIFAGISGSASADTAAIGSILIPSMVKAGYPKGYVASLQACAGSLGPIIPPSLIMIIYGSITGLSIGKLFLAGAIPGILIALGLMVVNYWQAKKLNIIATGKFEWRELGQSFIEAIWALIAPLIVVGGILGGVFTATEAGVIVAVYSFIVGYFIYREYSLKDIPLIFMKAAMTTSMVMIIVAGAAIFGWILASEQFPEIATSWLLSLSNNPDIVMLLIIAFLIVVGCFVETIAAAIILIPVLFSIGNQFAYDPIHFATVIAMCLVLGGITPPVGVQLFITSAIARTTMRETLRYLLPFALVPWGVVLLTAYFPALAKWLPGLAFVK</sequence>
<dbReference type="PIRSF" id="PIRSF006066">
    <property type="entry name" value="HI0050"/>
    <property type="match status" value="1"/>
</dbReference>
<feature type="transmembrane region" description="Helical" evidence="7">
    <location>
        <begin position="210"/>
        <end position="232"/>
    </location>
</feature>
<keyword evidence="10" id="KW-1185">Reference proteome</keyword>
<comment type="subcellular location">
    <subcellularLocation>
        <location evidence="1">Cell inner membrane</location>
        <topology evidence="1">Multi-pass membrane protein</topology>
    </subcellularLocation>
</comment>
<dbReference type="Pfam" id="PF06808">
    <property type="entry name" value="DctM"/>
    <property type="match status" value="1"/>
</dbReference>
<dbReference type="Proteomes" id="UP000075670">
    <property type="component" value="Unassembled WGS sequence"/>
</dbReference>
<gene>
    <name evidence="9" type="primary">siaT_4</name>
    <name evidence="9" type="ORF">MOMUL_13340</name>
</gene>
<dbReference type="InterPro" id="IPR004681">
    <property type="entry name" value="TRAP_DctM"/>
</dbReference>
<accession>A0A151AYV5</accession>
<name>A0A151AYV5_9FIRM</name>
<evidence type="ECO:0000313" key="10">
    <source>
        <dbReference type="Proteomes" id="UP000075670"/>
    </source>
</evidence>
<dbReference type="NCBIfam" id="TIGR00786">
    <property type="entry name" value="dctM"/>
    <property type="match status" value="1"/>
</dbReference>
<dbReference type="GO" id="GO:0005886">
    <property type="term" value="C:plasma membrane"/>
    <property type="evidence" value="ECO:0007669"/>
    <property type="project" value="UniProtKB-SubCell"/>
</dbReference>
<evidence type="ECO:0000256" key="2">
    <source>
        <dbReference type="ARBA" id="ARBA00022475"/>
    </source>
</evidence>
<dbReference type="OrthoDB" id="9772674at2"/>
<keyword evidence="5 7" id="KW-1133">Transmembrane helix</keyword>
<dbReference type="PATRIC" id="fig|1122241.3.peg.1401"/>
<evidence type="ECO:0000256" key="5">
    <source>
        <dbReference type="ARBA" id="ARBA00022989"/>
    </source>
</evidence>
<feature type="transmembrane region" description="Helical" evidence="7">
    <location>
        <begin position="353"/>
        <end position="373"/>
    </location>
</feature>
<keyword evidence="2" id="KW-1003">Cell membrane</keyword>
<comment type="caution">
    <text evidence="9">The sequence shown here is derived from an EMBL/GenBank/DDBJ whole genome shotgun (WGS) entry which is preliminary data.</text>
</comment>
<dbReference type="EMBL" id="LTBC01000003">
    <property type="protein sequence ID" value="KYH32732.1"/>
    <property type="molecule type" value="Genomic_DNA"/>
</dbReference>
<feature type="transmembrane region" description="Helical" evidence="7">
    <location>
        <begin position="238"/>
        <end position="254"/>
    </location>
</feature>